<evidence type="ECO:0000256" key="2">
    <source>
        <dbReference type="ARBA" id="ARBA00022692"/>
    </source>
</evidence>
<feature type="transmembrane region" description="Helical" evidence="6">
    <location>
        <begin position="58"/>
        <end position="77"/>
    </location>
</feature>
<evidence type="ECO:0000256" key="4">
    <source>
        <dbReference type="ARBA" id="ARBA00023136"/>
    </source>
</evidence>
<sequence>MESTATPSLEEIVQNVSFRIQPAVFTGMIFTFLALSIIVAIFRIYLRIKAFGRLGIDDCFMIVAVLAFAASVGVTQYTRDLLYLQMAIAMVGGQIQAGSEYAMRLEGLGRLDSAQYMLEWLAIYCVKFSYLFFFRPLVKRIRFLEIWWKVLFCLMIAFSLPTIFLSLWVCPHYDASYLTLCVQNGSVYANEQTLLTISTANDIATDLLVISIPLCLLTKVQLELKRKLALGVVLCLSVFMIIVASIRYGLCTIYGEVHTEPDSVWLFFWQSVECFVAISMVSLTAFRSLYGQTKKSSAQTGESYDLAPHSTEQRIKRLSHSRSILKSVDINVTTEARDDEIYMLEKPELVRLAST</sequence>
<evidence type="ECO:0000256" key="6">
    <source>
        <dbReference type="SAM" id="Phobius"/>
    </source>
</evidence>
<proteinExistence type="inferred from homology"/>
<evidence type="ECO:0000256" key="1">
    <source>
        <dbReference type="ARBA" id="ARBA00004141"/>
    </source>
</evidence>
<feature type="transmembrane region" description="Helical" evidence="6">
    <location>
        <begin position="194"/>
        <end position="216"/>
    </location>
</feature>
<dbReference type="AlphaFoldDB" id="A0A8H3IQ22"/>
<dbReference type="OrthoDB" id="444631at2759"/>
<feature type="transmembrane region" description="Helical" evidence="6">
    <location>
        <begin position="20"/>
        <end position="46"/>
    </location>
</feature>
<feature type="domain" description="Rhodopsin" evidence="7">
    <location>
        <begin position="42"/>
        <end position="290"/>
    </location>
</feature>
<keyword evidence="3 6" id="KW-1133">Transmembrane helix</keyword>
<keyword evidence="9" id="KW-1185">Reference proteome</keyword>
<protein>
    <recommendedName>
        <fullName evidence="7">Rhodopsin domain-containing protein</fullName>
    </recommendedName>
</protein>
<name>A0A8H3IQ22_9LECA</name>
<reference evidence="8" key="1">
    <citation type="submission" date="2021-03" db="EMBL/GenBank/DDBJ databases">
        <authorList>
            <person name="Tagirdzhanova G."/>
        </authorList>
    </citation>
    <scope>NUCLEOTIDE SEQUENCE</scope>
</reference>
<evidence type="ECO:0000313" key="9">
    <source>
        <dbReference type="Proteomes" id="UP000664169"/>
    </source>
</evidence>
<organism evidence="8 9">
    <name type="scientific">Gomphillus americanus</name>
    <dbReference type="NCBI Taxonomy" id="1940652"/>
    <lineage>
        <taxon>Eukaryota</taxon>
        <taxon>Fungi</taxon>
        <taxon>Dikarya</taxon>
        <taxon>Ascomycota</taxon>
        <taxon>Pezizomycotina</taxon>
        <taxon>Lecanoromycetes</taxon>
        <taxon>OSLEUM clade</taxon>
        <taxon>Ostropomycetidae</taxon>
        <taxon>Ostropales</taxon>
        <taxon>Graphidaceae</taxon>
        <taxon>Gomphilloideae</taxon>
        <taxon>Gomphillus</taxon>
    </lineage>
</organism>
<dbReference type="Proteomes" id="UP000664169">
    <property type="component" value="Unassembled WGS sequence"/>
</dbReference>
<gene>
    <name evidence="8" type="ORF">GOMPHAMPRED_002400</name>
</gene>
<dbReference type="PANTHER" id="PTHR33048:SF47">
    <property type="entry name" value="INTEGRAL MEMBRANE PROTEIN-RELATED"/>
    <property type="match status" value="1"/>
</dbReference>
<accession>A0A8H3IQ22</accession>
<comment type="similarity">
    <text evidence="5">Belongs to the SAT4 family.</text>
</comment>
<dbReference type="InterPro" id="IPR049326">
    <property type="entry name" value="Rhodopsin_dom_fungi"/>
</dbReference>
<evidence type="ECO:0000256" key="3">
    <source>
        <dbReference type="ARBA" id="ARBA00022989"/>
    </source>
</evidence>
<dbReference type="GO" id="GO:0016020">
    <property type="term" value="C:membrane"/>
    <property type="evidence" value="ECO:0007669"/>
    <property type="project" value="UniProtKB-SubCell"/>
</dbReference>
<feature type="transmembrane region" description="Helical" evidence="6">
    <location>
        <begin position="266"/>
        <end position="286"/>
    </location>
</feature>
<evidence type="ECO:0000313" key="8">
    <source>
        <dbReference type="EMBL" id="CAF9921789.1"/>
    </source>
</evidence>
<feature type="transmembrane region" description="Helical" evidence="6">
    <location>
        <begin position="228"/>
        <end position="246"/>
    </location>
</feature>
<feature type="transmembrane region" description="Helical" evidence="6">
    <location>
        <begin position="114"/>
        <end position="134"/>
    </location>
</feature>
<dbReference type="InterPro" id="IPR052337">
    <property type="entry name" value="SAT4-like"/>
</dbReference>
<comment type="subcellular location">
    <subcellularLocation>
        <location evidence="1">Membrane</location>
        <topology evidence="1">Multi-pass membrane protein</topology>
    </subcellularLocation>
</comment>
<keyword evidence="4 6" id="KW-0472">Membrane</keyword>
<comment type="caution">
    <text evidence="8">The sequence shown here is derived from an EMBL/GenBank/DDBJ whole genome shotgun (WGS) entry which is preliminary data.</text>
</comment>
<dbReference type="Pfam" id="PF20684">
    <property type="entry name" value="Fung_rhodopsin"/>
    <property type="match status" value="1"/>
</dbReference>
<evidence type="ECO:0000259" key="7">
    <source>
        <dbReference type="Pfam" id="PF20684"/>
    </source>
</evidence>
<evidence type="ECO:0000256" key="5">
    <source>
        <dbReference type="ARBA" id="ARBA00038359"/>
    </source>
</evidence>
<keyword evidence="2 6" id="KW-0812">Transmembrane</keyword>
<feature type="transmembrane region" description="Helical" evidence="6">
    <location>
        <begin position="146"/>
        <end position="169"/>
    </location>
</feature>
<dbReference type="PANTHER" id="PTHR33048">
    <property type="entry name" value="PTH11-LIKE INTEGRAL MEMBRANE PROTEIN (AFU_ORTHOLOGUE AFUA_5G11245)"/>
    <property type="match status" value="1"/>
</dbReference>
<dbReference type="EMBL" id="CAJPDQ010000017">
    <property type="protein sequence ID" value="CAF9921789.1"/>
    <property type="molecule type" value="Genomic_DNA"/>
</dbReference>